<feature type="domain" description="HAUS augmin-like complex subunit 3 N-terminal" evidence="10">
    <location>
        <begin position="23"/>
        <end position="252"/>
    </location>
</feature>
<organism evidence="11 12">
    <name type="scientific">Anopheles albimanus</name>
    <name type="common">New world malaria mosquito</name>
    <dbReference type="NCBI Taxonomy" id="7167"/>
    <lineage>
        <taxon>Eukaryota</taxon>
        <taxon>Metazoa</taxon>
        <taxon>Ecdysozoa</taxon>
        <taxon>Arthropoda</taxon>
        <taxon>Hexapoda</taxon>
        <taxon>Insecta</taxon>
        <taxon>Pterygota</taxon>
        <taxon>Neoptera</taxon>
        <taxon>Endopterygota</taxon>
        <taxon>Diptera</taxon>
        <taxon>Nematocera</taxon>
        <taxon>Culicoidea</taxon>
        <taxon>Culicidae</taxon>
        <taxon>Anophelinae</taxon>
        <taxon>Anopheles</taxon>
    </lineage>
</organism>
<dbReference type="Proteomes" id="UP000069272">
    <property type="component" value="Chromosome 2L"/>
</dbReference>
<keyword evidence="12" id="KW-1185">Reference proteome</keyword>
<evidence type="ECO:0000256" key="2">
    <source>
        <dbReference type="ARBA" id="ARBA00009645"/>
    </source>
</evidence>
<evidence type="ECO:0000256" key="8">
    <source>
        <dbReference type="ARBA" id="ARBA00023212"/>
    </source>
</evidence>
<evidence type="ECO:0000256" key="5">
    <source>
        <dbReference type="ARBA" id="ARBA00022701"/>
    </source>
</evidence>
<dbReference type="VEuPathDB" id="VectorBase:AALB20_030355"/>
<reference evidence="11" key="2">
    <citation type="submission" date="2022-08" db="UniProtKB">
        <authorList>
            <consortium name="EnsemblMetazoa"/>
        </authorList>
    </citation>
    <scope>IDENTIFICATION</scope>
    <source>
        <strain evidence="11">STECLA/ALBI9_A</strain>
    </source>
</reference>
<evidence type="ECO:0000256" key="7">
    <source>
        <dbReference type="ARBA" id="ARBA00023054"/>
    </source>
</evidence>
<dbReference type="GO" id="GO:0005819">
    <property type="term" value="C:spindle"/>
    <property type="evidence" value="ECO:0007669"/>
    <property type="project" value="UniProtKB-SubCell"/>
</dbReference>
<evidence type="ECO:0000256" key="9">
    <source>
        <dbReference type="ARBA" id="ARBA00023306"/>
    </source>
</evidence>
<evidence type="ECO:0000313" key="12">
    <source>
        <dbReference type="Proteomes" id="UP000069272"/>
    </source>
</evidence>
<dbReference type="CTD" id="37377"/>
<dbReference type="InterPro" id="IPR032733">
    <property type="entry name" value="HAUS3_N"/>
</dbReference>
<name>A0A182F3A3_ANOAL</name>
<keyword evidence="6" id="KW-0498">Mitosis</keyword>
<evidence type="ECO:0000256" key="1">
    <source>
        <dbReference type="ARBA" id="ARBA00004186"/>
    </source>
</evidence>
<evidence type="ECO:0000313" key="11">
    <source>
        <dbReference type="EnsemblMetazoa" id="AALB000938-PA"/>
    </source>
</evidence>
<keyword evidence="4" id="KW-0132">Cell division</keyword>
<keyword evidence="7" id="KW-0175">Coiled coil</keyword>
<comment type="subcellular location">
    <subcellularLocation>
        <location evidence="1">Cytoplasm</location>
        <location evidence="1">Cytoskeleton</location>
        <location evidence="1">Spindle</location>
    </subcellularLocation>
</comment>
<dbReference type="Pfam" id="PF14932">
    <property type="entry name" value="HAUS-augmin3"/>
    <property type="match status" value="1"/>
</dbReference>
<keyword evidence="8" id="KW-0206">Cytoskeleton</keyword>
<evidence type="ECO:0000259" key="10">
    <source>
        <dbReference type="Pfam" id="PF14932"/>
    </source>
</evidence>
<keyword evidence="9" id="KW-0131">Cell cycle</keyword>
<dbReference type="GO" id="GO:0051301">
    <property type="term" value="P:cell division"/>
    <property type="evidence" value="ECO:0007669"/>
    <property type="project" value="UniProtKB-KW"/>
</dbReference>
<sequence>MEDTSKVIEIMKKIGGVDIRRMWIVHDENFREFFDWFAKIDDDNIITDALDKDYDELKRHDDVHGEREVDAMLKELDTQYNNILEYTDRDVEELEQQLEQMVEIEEHYERLLEDAKQTDIMLTKELTDMERVTIDAQYMMEKQEKTCLALAKRLEEKQLVTQQKIADLHHCYLQPQNPPLFVYQMPIEQFDAKCDQFLKYLQLYVKKHFPVRHLEGFRSSTELSNNEVLDELEDIKTRLDVEELKLLEEKREYAGVKHLVDRLQDHEWISMKVSVLKKHSVELKKSNEQDLLRVDLLKTDLEMLIRQMNELRIESVLYEANRSKLDRAISRLEYIQRLDESISKELMNAELLWILMKLDLEKIRNCFNNADEMNAESKKCFKRIDSMKQLEKSSCLEETYSDYLAHLSALVRSATVNDNSIIQEATDNGLKGCLQHFTSLSKRIMKQVESVAKGKYHKKVTNVLEKLSTQEKLLSRFVFDGPLHYPQFYDQEYLERVQKLSFLLGLLERDERSVRKDFVQNIEESKQSQKFKTYKQKLWIWFLTEPKKVINAIKEITAEASKTASYKSISGIKCKSIADELKY</sequence>
<dbReference type="VEuPathDB" id="VectorBase:AALB000938"/>
<evidence type="ECO:0000256" key="3">
    <source>
        <dbReference type="ARBA" id="ARBA00022490"/>
    </source>
</evidence>
<reference evidence="11 12" key="1">
    <citation type="journal article" date="2017" name="G3 (Bethesda)">
        <title>The Physical Genome Mapping of Anopheles albimanus Corrected Scaffold Misassemblies and Identified Interarm Rearrangements in Genus Anopheles.</title>
        <authorList>
            <person name="Artemov G.N."/>
            <person name="Peery A.N."/>
            <person name="Jiang X."/>
            <person name="Tu Z."/>
            <person name="Stegniy V.N."/>
            <person name="Sharakhova M.V."/>
            <person name="Sharakhov I.V."/>
        </authorList>
    </citation>
    <scope>NUCLEOTIDE SEQUENCE [LARGE SCALE GENOMIC DNA]</scope>
    <source>
        <strain evidence="11 12">ALBI9_A</strain>
    </source>
</reference>
<dbReference type="AlphaFoldDB" id="A0A182F3A3"/>
<dbReference type="KEGG" id="aali:118458295"/>
<dbReference type="RefSeq" id="XP_035776512.1">
    <property type="nucleotide sequence ID" value="XM_035920619.1"/>
</dbReference>
<dbReference type="GO" id="GO:0005874">
    <property type="term" value="C:microtubule"/>
    <property type="evidence" value="ECO:0007669"/>
    <property type="project" value="UniProtKB-KW"/>
</dbReference>
<evidence type="ECO:0000256" key="4">
    <source>
        <dbReference type="ARBA" id="ARBA00022618"/>
    </source>
</evidence>
<accession>A0A182F3A3</accession>
<dbReference type="GeneID" id="118458295"/>
<protein>
    <submittedName>
        <fullName evidence="11">HAUS-augmin3 domain-containing protein</fullName>
    </submittedName>
</protein>
<dbReference type="EnsemblMetazoa" id="AALB000938-RA">
    <property type="protein sequence ID" value="AALB000938-PA"/>
    <property type="gene ID" value="AALB000938"/>
</dbReference>
<dbReference type="STRING" id="7167.A0A182F3A3"/>
<keyword evidence="3" id="KW-0963">Cytoplasm</keyword>
<comment type="similarity">
    <text evidence="2">Belongs to the HAUS3 family.</text>
</comment>
<keyword evidence="5" id="KW-0493">Microtubule</keyword>
<proteinExistence type="inferred from homology"/>
<evidence type="ECO:0000256" key="6">
    <source>
        <dbReference type="ARBA" id="ARBA00022776"/>
    </source>
</evidence>
<dbReference type="OrthoDB" id="8187957at2759"/>